<dbReference type="InterPro" id="IPR001509">
    <property type="entry name" value="Epimerase_deHydtase"/>
</dbReference>
<dbReference type="SUPFAM" id="SSF51735">
    <property type="entry name" value="NAD(P)-binding Rossmann-fold domains"/>
    <property type="match status" value="1"/>
</dbReference>
<keyword evidence="3" id="KW-1185">Reference proteome</keyword>
<proteinExistence type="predicted"/>
<gene>
    <name evidence="2" type="ORF">GCM10017056_48460</name>
</gene>
<dbReference type="InterPro" id="IPR036291">
    <property type="entry name" value="NAD(P)-bd_dom_sf"/>
</dbReference>
<accession>A0A8J3H1C2</accession>
<comment type="caution">
    <text evidence="2">The sequence shown here is derived from an EMBL/GenBank/DDBJ whole genome shotgun (WGS) entry which is preliminary data.</text>
</comment>
<dbReference type="AlphaFoldDB" id="A0A8J3H1C2"/>
<protein>
    <submittedName>
        <fullName evidence="2">Epimerase</fullName>
    </submittedName>
</protein>
<sequence length="263" mass="26675">MEKPSVLVLGSTGRIGALLRSRWPAGLAYWEGRAAFADPEVLAAAARGCTAILCLAGVTPSAAARGGDLADNTRLALTALRAGAAAGARVLLASSAAVYGAGGGEETARLEPATDYGRAKVAMERAAAALATKLDVAACALRIGNIAGLDAALGGWRPGCQLDSFPGGATPRRSWIGMVTLADQLVALCTRNDLPTALNIAQPGTVEMGALLDAAGLPWRPRPAPPEAIAEVTLDLTRLAGLLPLVPATPEGLVAEWRASSVV</sequence>
<evidence type="ECO:0000313" key="2">
    <source>
        <dbReference type="EMBL" id="GHF71873.1"/>
    </source>
</evidence>
<evidence type="ECO:0000259" key="1">
    <source>
        <dbReference type="Pfam" id="PF01370"/>
    </source>
</evidence>
<evidence type="ECO:0000313" key="3">
    <source>
        <dbReference type="Proteomes" id="UP000626220"/>
    </source>
</evidence>
<feature type="domain" description="NAD-dependent epimerase/dehydratase" evidence="1">
    <location>
        <begin position="36"/>
        <end position="148"/>
    </location>
</feature>
<name>A0A8J3H1C2_9RHOB</name>
<organism evidence="2 3">
    <name type="scientific">Seohaeicola zhoushanensis</name>
    <dbReference type="NCBI Taxonomy" id="1569283"/>
    <lineage>
        <taxon>Bacteria</taxon>
        <taxon>Pseudomonadati</taxon>
        <taxon>Pseudomonadota</taxon>
        <taxon>Alphaproteobacteria</taxon>
        <taxon>Rhodobacterales</taxon>
        <taxon>Roseobacteraceae</taxon>
        <taxon>Seohaeicola</taxon>
    </lineage>
</organism>
<dbReference type="EMBL" id="BNCJ01000029">
    <property type="protein sequence ID" value="GHF71873.1"/>
    <property type="molecule type" value="Genomic_DNA"/>
</dbReference>
<reference evidence="2" key="2">
    <citation type="submission" date="2020-09" db="EMBL/GenBank/DDBJ databases">
        <authorList>
            <person name="Sun Q."/>
            <person name="Kim S."/>
        </authorList>
    </citation>
    <scope>NUCLEOTIDE SEQUENCE</scope>
    <source>
        <strain evidence="2">KCTC 42650</strain>
    </source>
</reference>
<dbReference type="Pfam" id="PF01370">
    <property type="entry name" value="Epimerase"/>
    <property type="match status" value="1"/>
</dbReference>
<dbReference type="Gene3D" id="3.40.50.720">
    <property type="entry name" value="NAD(P)-binding Rossmann-like Domain"/>
    <property type="match status" value="1"/>
</dbReference>
<dbReference type="RefSeq" id="WP_189682719.1">
    <property type="nucleotide sequence ID" value="NZ_BNCJ01000029.1"/>
</dbReference>
<dbReference type="Proteomes" id="UP000626220">
    <property type="component" value="Unassembled WGS sequence"/>
</dbReference>
<reference evidence="2" key="1">
    <citation type="journal article" date="2014" name="Int. J. Syst. Evol. Microbiol.">
        <title>Complete genome sequence of Corynebacterium casei LMG S-19264T (=DSM 44701T), isolated from a smear-ripened cheese.</title>
        <authorList>
            <consortium name="US DOE Joint Genome Institute (JGI-PGF)"/>
            <person name="Walter F."/>
            <person name="Albersmeier A."/>
            <person name="Kalinowski J."/>
            <person name="Ruckert C."/>
        </authorList>
    </citation>
    <scope>NUCLEOTIDE SEQUENCE</scope>
    <source>
        <strain evidence="2">KCTC 42650</strain>
    </source>
</reference>